<dbReference type="Gene3D" id="3.40.50.1820">
    <property type="entry name" value="alpha/beta hydrolase"/>
    <property type="match status" value="1"/>
</dbReference>
<keyword evidence="5" id="KW-1185">Reference proteome</keyword>
<keyword evidence="1" id="KW-0378">Hydrolase</keyword>
<dbReference type="InterPro" id="IPR001375">
    <property type="entry name" value="Peptidase_S9_cat"/>
</dbReference>
<sequence length="677" mass="73787">MKINTHSLRIAAACLSLAAGCAFAREPIPADSFARVPAIQSVTMSTDGKNLVALIASPDTDYRETAIASWNLDAPDRGPVITPSGDRMKFVYAGAMKADRVLAVARQEWTGALGGCGEGRTTGSTRTFVTKTYLTDTGLEEFDEAFADKRGGAGVGVSDAMQRCFELTGSASLVNTLPLDPENVIISQTNMLTLGSNFLLYNLRTEQTKLLFKGGRSEQPGLFDPRTGDLLTQTKLEAISGTEYEQQILIKNPESGEFETHDNLTTKLSERHSLDIVGRDEQSGKFYVLTDLFSDQVQAWMYDPKARKFDAEALVAHPQFSIGSIILGSQPSNFNKVLGFTVSGPQTEVVYTDPTMKSIHDGLKAAFPGQSVSLQGYNDDLSRVLFATSSAQNPPSYHLLLDRKQVKLLGNSRPWMDTASIGTQEWVTYPARDGMQIPAILDLPAGWSRGDGPLPTIIHPHGGPWARDGAGWDGSGWVPFLTSRGYAVLRPQYRGSAGLGRDLWLAGDGQWGQTMQDDKDDAAAWLVQQGIAAQDRIAIFGYSYGGFAAAAAVVRPNSPYQCAISGAPVTDLGRIGMSWSDNRLQRILQGNTVKGMDPMRNTDKANIPVLLYVGDRDVRTPKFHAEDFYAAVKGRVDARLEIIPDMPHSMPWYYRHQVQTLDLIEDYLANDCGPGGL</sequence>
<organism evidence="4 5">
    <name type="scientific">Marilutibacter penaei</name>
    <dbReference type="NCBI Taxonomy" id="2759900"/>
    <lineage>
        <taxon>Bacteria</taxon>
        <taxon>Pseudomonadati</taxon>
        <taxon>Pseudomonadota</taxon>
        <taxon>Gammaproteobacteria</taxon>
        <taxon>Lysobacterales</taxon>
        <taxon>Lysobacteraceae</taxon>
        <taxon>Marilutibacter</taxon>
    </lineage>
</organism>
<protein>
    <submittedName>
        <fullName evidence="4">S9 family peptidase</fullName>
    </submittedName>
</protein>
<keyword evidence="2" id="KW-0732">Signal</keyword>
<evidence type="ECO:0000313" key="5">
    <source>
        <dbReference type="Proteomes" id="UP000552587"/>
    </source>
</evidence>
<dbReference type="EMBL" id="JACHTE010000002">
    <property type="protein sequence ID" value="MBB1087447.1"/>
    <property type="molecule type" value="Genomic_DNA"/>
</dbReference>
<feature type="signal peptide" evidence="2">
    <location>
        <begin position="1"/>
        <end position="24"/>
    </location>
</feature>
<dbReference type="SUPFAM" id="SSF53474">
    <property type="entry name" value="alpha/beta-Hydrolases"/>
    <property type="match status" value="1"/>
</dbReference>
<proteinExistence type="predicted"/>
<reference evidence="4 5" key="1">
    <citation type="submission" date="2020-07" db="EMBL/GenBank/DDBJ databases">
        <authorList>
            <person name="Xu S."/>
            <person name="Li A."/>
        </authorList>
    </citation>
    <scope>NUCLEOTIDE SEQUENCE [LARGE SCALE GENOMIC DNA]</scope>
    <source>
        <strain evidence="4 5">SG-8</strain>
    </source>
</reference>
<feature type="domain" description="Peptidase S9 prolyl oligopeptidase catalytic" evidence="3">
    <location>
        <begin position="479"/>
        <end position="668"/>
    </location>
</feature>
<dbReference type="InterPro" id="IPR029058">
    <property type="entry name" value="AB_hydrolase_fold"/>
</dbReference>
<dbReference type="Proteomes" id="UP000552587">
    <property type="component" value="Unassembled WGS sequence"/>
</dbReference>
<feature type="chain" id="PRO_5030842614" evidence="2">
    <location>
        <begin position="25"/>
        <end position="677"/>
    </location>
</feature>
<gene>
    <name evidence="4" type="ORF">H4F99_02970</name>
</gene>
<dbReference type="AlphaFoldDB" id="A0A7W3U1Z5"/>
<dbReference type="Pfam" id="PF00326">
    <property type="entry name" value="Peptidase_S9"/>
    <property type="match status" value="1"/>
</dbReference>
<evidence type="ECO:0000256" key="1">
    <source>
        <dbReference type="ARBA" id="ARBA00022801"/>
    </source>
</evidence>
<accession>A0A7W3U1Z5</accession>
<dbReference type="PANTHER" id="PTHR42776:SF27">
    <property type="entry name" value="DIPEPTIDYL PEPTIDASE FAMILY MEMBER 6"/>
    <property type="match status" value="1"/>
</dbReference>
<evidence type="ECO:0000259" key="3">
    <source>
        <dbReference type="Pfam" id="PF00326"/>
    </source>
</evidence>
<dbReference type="RefSeq" id="WP_182668244.1">
    <property type="nucleotide sequence ID" value="NZ_JACHTE010000002.1"/>
</dbReference>
<evidence type="ECO:0000256" key="2">
    <source>
        <dbReference type="SAM" id="SignalP"/>
    </source>
</evidence>
<dbReference type="GO" id="GO:0006508">
    <property type="term" value="P:proteolysis"/>
    <property type="evidence" value="ECO:0007669"/>
    <property type="project" value="InterPro"/>
</dbReference>
<dbReference type="PANTHER" id="PTHR42776">
    <property type="entry name" value="SERINE PEPTIDASE S9 FAMILY MEMBER"/>
    <property type="match status" value="1"/>
</dbReference>
<dbReference type="PROSITE" id="PS51257">
    <property type="entry name" value="PROKAR_LIPOPROTEIN"/>
    <property type="match status" value="1"/>
</dbReference>
<comment type="caution">
    <text evidence="4">The sequence shown here is derived from an EMBL/GenBank/DDBJ whole genome shotgun (WGS) entry which is preliminary data.</text>
</comment>
<name>A0A7W3U1Z5_9GAMM</name>
<dbReference type="GO" id="GO:0004252">
    <property type="term" value="F:serine-type endopeptidase activity"/>
    <property type="evidence" value="ECO:0007669"/>
    <property type="project" value="TreeGrafter"/>
</dbReference>
<evidence type="ECO:0000313" key="4">
    <source>
        <dbReference type="EMBL" id="MBB1087447.1"/>
    </source>
</evidence>